<proteinExistence type="predicted"/>
<comment type="caution">
    <text evidence="1">The sequence shown here is derived from an EMBL/GenBank/DDBJ whole genome shotgun (WGS) entry which is preliminary data.</text>
</comment>
<organism evidence="1 2">
    <name type="scientific">Aphanomyces astaci</name>
    <name type="common">Crayfish plague agent</name>
    <dbReference type="NCBI Taxonomy" id="112090"/>
    <lineage>
        <taxon>Eukaryota</taxon>
        <taxon>Sar</taxon>
        <taxon>Stramenopiles</taxon>
        <taxon>Oomycota</taxon>
        <taxon>Saprolegniomycetes</taxon>
        <taxon>Saprolegniales</taxon>
        <taxon>Verrucalvaceae</taxon>
        <taxon>Aphanomyces</taxon>
    </lineage>
</organism>
<protein>
    <submittedName>
        <fullName evidence="1">Uncharacterized protein</fullName>
    </submittedName>
</protein>
<dbReference type="Proteomes" id="UP000469452">
    <property type="component" value="Unassembled WGS sequence"/>
</dbReference>
<gene>
    <name evidence="1" type="ORF">AaE_003832</name>
</gene>
<name>A0A6A5A6A2_APHAT</name>
<evidence type="ECO:0000313" key="2">
    <source>
        <dbReference type="Proteomes" id="UP000469452"/>
    </source>
</evidence>
<reference evidence="1 2" key="1">
    <citation type="submission" date="2019-06" db="EMBL/GenBank/DDBJ databases">
        <title>Genomics analysis of Aphanomyces spp. identifies a new class of oomycete effector associated with host adaptation.</title>
        <authorList>
            <person name="Gaulin E."/>
        </authorList>
    </citation>
    <scope>NUCLEOTIDE SEQUENCE [LARGE SCALE GENOMIC DNA]</scope>
    <source>
        <strain evidence="1 2">E</strain>
    </source>
</reference>
<dbReference type="EMBL" id="VJMI01009504">
    <property type="protein sequence ID" value="KAF0758784.1"/>
    <property type="molecule type" value="Genomic_DNA"/>
</dbReference>
<sequence>GALGLFPSQEVGGGVGLGIDLIEPDFPKWFFMRQAAKDVIKTCNALAPLFVVLKGSPGVGKSTLVVLLAFYKALCVKTPVMLIRCREGLGTSMLCLDPVNSKYWRKDDAPIEDLESVRRRYKGFALYLNGFDKAFVFQHGLQEFQLLATSIRTFWSKPDLIAIGRHEGWDEPAINDEYLYSGANLRHFLMPQKNVKQAVDMTIASIVIGTARYLEYQHVATSPHQVDTIRMTGNQPTDPVTDSNFDGTMLNKYMKFDQRIYATTSEYAATCPGYPAKRIPSQIGVDNAEEIVELRAQPCPATQQDRPESARVPAQAHGGCRQCVR</sequence>
<dbReference type="AlphaFoldDB" id="A0A6A5A6A2"/>
<accession>A0A6A5A6A2</accession>
<feature type="non-terminal residue" evidence="1">
    <location>
        <position position="1"/>
    </location>
</feature>
<evidence type="ECO:0000313" key="1">
    <source>
        <dbReference type="EMBL" id="KAF0758784.1"/>
    </source>
</evidence>